<dbReference type="PROSITE" id="PS51747">
    <property type="entry name" value="CYT_DCMP_DEAMINASES_2"/>
    <property type="match status" value="1"/>
</dbReference>
<feature type="active site" description="Proton donor" evidence="15">
    <location>
        <position position="51"/>
    </location>
</feature>
<dbReference type="InterPro" id="IPR050765">
    <property type="entry name" value="Riboflavin_Biosynth_HTPR"/>
</dbReference>
<evidence type="ECO:0000256" key="15">
    <source>
        <dbReference type="PIRSR" id="PIRSR006769-1"/>
    </source>
</evidence>
<dbReference type="SUPFAM" id="SSF53927">
    <property type="entry name" value="Cytidine deaminase-like"/>
    <property type="match status" value="1"/>
</dbReference>
<feature type="binding site" evidence="16">
    <location>
        <position position="294"/>
    </location>
    <ligand>
        <name>substrate</name>
    </ligand>
</feature>
<evidence type="ECO:0000256" key="4">
    <source>
        <dbReference type="ARBA" id="ARBA00005259"/>
    </source>
</evidence>
<keyword evidence="10 14" id="KW-0560">Oxidoreductase</keyword>
<dbReference type="Gene3D" id="3.40.430.10">
    <property type="entry name" value="Dihydrofolate Reductase, subunit A"/>
    <property type="match status" value="1"/>
</dbReference>
<evidence type="ECO:0000256" key="2">
    <source>
        <dbReference type="ARBA" id="ARBA00004882"/>
    </source>
</evidence>
<dbReference type="Proteomes" id="UP000242520">
    <property type="component" value="Unassembled WGS sequence"/>
</dbReference>
<dbReference type="SUPFAM" id="SSF53597">
    <property type="entry name" value="Dihydrofolate reductase-like"/>
    <property type="match status" value="1"/>
</dbReference>
<reference evidence="20" key="1">
    <citation type="submission" date="2016-11" db="EMBL/GenBank/DDBJ databases">
        <authorList>
            <person name="Varghese N."/>
            <person name="Submissions S."/>
        </authorList>
    </citation>
    <scope>NUCLEOTIDE SEQUENCE [LARGE SCALE GENOMIC DNA]</scope>
    <source>
        <strain evidence="20">DSM 15285</strain>
    </source>
</reference>
<comment type="catalytic activity">
    <reaction evidence="13 14">
        <text>2,5-diamino-6-hydroxy-4-(5-phosphoribosylamino)-pyrimidine + H2O + H(+) = 5-amino-6-(5-phospho-D-ribosylamino)uracil + NH4(+)</text>
        <dbReference type="Rhea" id="RHEA:21868"/>
        <dbReference type="ChEBI" id="CHEBI:15377"/>
        <dbReference type="ChEBI" id="CHEBI:15378"/>
        <dbReference type="ChEBI" id="CHEBI:28938"/>
        <dbReference type="ChEBI" id="CHEBI:58453"/>
        <dbReference type="ChEBI" id="CHEBI:58614"/>
        <dbReference type="EC" id="3.5.4.26"/>
    </reaction>
</comment>
<dbReference type="InterPro" id="IPR002125">
    <property type="entry name" value="CMP_dCMP_dom"/>
</dbReference>
<dbReference type="EC" id="1.1.1.193" evidence="14"/>
<sequence>MNVNYMKRALELAKLGIGYVNPNPLVGAVIVKDGKIISEGYHQFYGGPHAEINAFKNTIEDVKGATMYVTLEPCSHYGKTPPCAQEIVKKGISKVVIAMRDPNPIVSGKGIKILKENKIEVIYGVLEEEAKKLNEIFIKYITEKVPFCILKTAMTLDGKIACYTGDSKWITNEFSRKYVHELRHRVSGIMVGIETVFMDNPRLTTRLKDKKGNSPIRIVVDSKARIPLDSNVLNKDLEGNTIIATTEFAQENKIKSLKEMGLDVIVTPIKDNKVDLNYLMKELGKINIDSVLLEGGSTLNYSALNEGIVDKVIFFIAPKILGGINAKTPVGGQGKEYVKDAFKLYDLKMSRFEEDFMIQGYIRKRE</sequence>
<dbReference type="EC" id="3.5.4.26" evidence="14"/>
<dbReference type="AlphaFoldDB" id="A0A1M5NQV5"/>
<dbReference type="InterPro" id="IPR011549">
    <property type="entry name" value="RibD_C"/>
</dbReference>
<feature type="binding site" evidence="16">
    <location>
        <position position="203"/>
    </location>
    <ligand>
        <name>substrate</name>
    </ligand>
</feature>
<comment type="similarity">
    <text evidence="5 14">In the C-terminal section; belongs to the HTP reductase family.</text>
</comment>
<dbReference type="GO" id="GO:0046872">
    <property type="term" value="F:metal ion binding"/>
    <property type="evidence" value="ECO:0007669"/>
    <property type="project" value="UniProtKB-KW"/>
</dbReference>
<comment type="similarity">
    <text evidence="4 14">In the N-terminal section; belongs to the cytidine and deoxycytidylate deaminase family.</text>
</comment>
<evidence type="ECO:0000256" key="10">
    <source>
        <dbReference type="ARBA" id="ARBA00023002"/>
    </source>
</evidence>
<comment type="function">
    <text evidence="1 14">Converts 2,5-diamino-6-(ribosylamino)-4(3h)-pyrimidinone 5'-phosphate into 5-amino-6-(ribosylamino)-2,4(1h,3h)-pyrimidinedione 5'-phosphate.</text>
</comment>
<keyword evidence="7 14" id="KW-0378">Hydrolase</keyword>
<feature type="binding site" evidence="16">
    <location>
        <position position="153"/>
    </location>
    <ligand>
        <name>NADP(+)</name>
        <dbReference type="ChEBI" id="CHEBI:58349"/>
    </ligand>
</feature>
<feature type="binding site" evidence="17">
    <location>
        <position position="74"/>
    </location>
    <ligand>
        <name>Zn(2+)</name>
        <dbReference type="ChEBI" id="CHEBI:29105"/>
        <note>catalytic</note>
    </ligand>
</feature>
<feature type="binding site" evidence="16">
    <location>
        <position position="195"/>
    </location>
    <ligand>
        <name>NADP(+)</name>
        <dbReference type="ChEBI" id="CHEBI:58349"/>
    </ligand>
</feature>
<dbReference type="PIRSF" id="PIRSF006769">
    <property type="entry name" value="RibD"/>
    <property type="match status" value="1"/>
</dbReference>
<feature type="binding site" evidence="17">
    <location>
        <position position="83"/>
    </location>
    <ligand>
        <name>Zn(2+)</name>
        <dbReference type="ChEBI" id="CHEBI:29105"/>
        <note>catalytic</note>
    </ligand>
</feature>
<evidence type="ECO:0000313" key="19">
    <source>
        <dbReference type="EMBL" id="SHG91857.1"/>
    </source>
</evidence>
<evidence type="ECO:0000256" key="17">
    <source>
        <dbReference type="PIRSR" id="PIRSR006769-3"/>
    </source>
</evidence>
<accession>A0A1M5NQV5</accession>
<dbReference type="FunFam" id="3.40.140.10:FF:000025">
    <property type="entry name" value="Riboflavin biosynthesis protein RibD"/>
    <property type="match status" value="1"/>
</dbReference>
<dbReference type="GO" id="GO:0008703">
    <property type="term" value="F:5-amino-6-(5-phosphoribosylamino)uracil reductase activity"/>
    <property type="evidence" value="ECO:0007669"/>
    <property type="project" value="UniProtKB-EC"/>
</dbReference>
<evidence type="ECO:0000256" key="14">
    <source>
        <dbReference type="PIRNR" id="PIRNR006769"/>
    </source>
</evidence>
<feature type="binding site" evidence="16">
    <location>
        <begin position="296"/>
        <end position="302"/>
    </location>
    <ligand>
        <name>NADP(+)</name>
        <dbReference type="ChEBI" id="CHEBI:58349"/>
    </ligand>
</feature>
<feature type="binding site" evidence="16">
    <location>
        <position position="199"/>
    </location>
    <ligand>
        <name>NADP(+)</name>
        <dbReference type="ChEBI" id="CHEBI:58349"/>
    </ligand>
</feature>
<comment type="cofactor">
    <cofactor evidence="14 17">
        <name>Zn(2+)</name>
        <dbReference type="ChEBI" id="CHEBI:29105"/>
    </cofactor>
    <text evidence="14 17">Binds 1 zinc ion.</text>
</comment>
<evidence type="ECO:0000256" key="9">
    <source>
        <dbReference type="ARBA" id="ARBA00022857"/>
    </source>
</evidence>
<evidence type="ECO:0000256" key="12">
    <source>
        <dbReference type="ARBA" id="ARBA00049861"/>
    </source>
</evidence>
<dbReference type="UniPathway" id="UPA00275">
    <property type="reaction ID" value="UER00401"/>
</dbReference>
<keyword evidence="6 14" id="KW-0479">Metal-binding</keyword>
<gene>
    <name evidence="19" type="ORF">SAMN02744040_00172</name>
</gene>
<dbReference type="InterPro" id="IPR016193">
    <property type="entry name" value="Cytidine_deaminase-like"/>
</dbReference>
<feature type="binding site" evidence="16">
    <location>
        <position position="169"/>
    </location>
    <ligand>
        <name>NADP(+)</name>
        <dbReference type="ChEBI" id="CHEBI:58349"/>
    </ligand>
</feature>
<dbReference type="InterPro" id="IPR002734">
    <property type="entry name" value="RibDG_C"/>
</dbReference>
<keyword evidence="11" id="KW-0511">Multifunctional enzyme</keyword>
<evidence type="ECO:0000256" key="11">
    <source>
        <dbReference type="ARBA" id="ARBA00023268"/>
    </source>
</evidence>
<dbReference type="Pfam" id="PF01872">
    <property type="entry name" value="RibD_C"/>
    <property type="match status" value="1"/>
</dbReference>
<organism evidence="19 20">
    <name type="scientific">Tepidibacter thalassicus DSM 15285</name>
    <dbReference type="NCBI Taxonomy" id="1123350"/>
    <lineage>
        <taxon>Bacteria</taxon>
        <taxon>Bacillati</taxon>
        <taxon>Bacillota</taxon>
        <taxon>Clostridia</taxon>
        <taxon>Peptostreptococcales</taxon>
        <taxon>Peptostreptococcaceae</taxon>
        <taxon>Tepidibacter</taxon>
    </lineage>
</organism>
<feature type="binding site" evidence="17">
    <location>
        <position position="49"/>
    </location>
    <ligand>
        <name>Zn(2+)</name>
        <dbReference type="ChEBI" id="CHEBI:29105"/>
        <note>catalytic</note>
    </ligand>
</feature>
<name>A0A1M5NQV5_9FIRM</name>
<dbReference type="GO" id="GO:0008835">
    <property type="term" value="F:diaminohydroxyphosphoribosylaminopyrimidine deaminase activity"/>
    <property type="evidence" value="ECO:0007669"/>
    <property type="project" value="UniProtKB-EC"/>
</dbReference>
<feature type="binding site" evidence="16">
    <location>
        <position position="183"/>
    </location>
    <ligand>
        <name>substrate</name>
    </ligand>
</feature>
<evidence type="ECO:0000256" key="16">
    <source>
        <dbReference type="PIRSR" id="PIRSR006769-2"/>
    </source>
</evidence>
<dbReference type="STRING" id="1123350.SAMN02744040_00172"/>
<keyword evidence="14" id="KW-0686">Riboflavin biosynthesis</keyword>
<dbReference type="GO" id="GO:0050661">
    <property type="term" value="F:NADP binding"/>
    <property type="evidence" value="ECO:0007669"/>
    <property type="project" value="InterPro"/>
</dbReference>
<evidence type="ECO:0000256" key="6">
    <source>
        <dbReference type="ARBA" id="ARBA00022723"/>
    </source>
</evidence>
<dbReference type="PANTHER" id="PTHR38011:SF7">
    <property type="entry name" value="2,5-DIAMINO-6-RIBOSYLAMINO-4(3H)-PYRIMIDINONE 5'-PHOSPHATE REDUCTASE"/>
    <property type="match status" value="1"/>
</dbReference>
<comment type="pathway">
    <text evidence="2 14">Cofactor biosynthesis; riboflavin biosynthesis; 5-amino-6-(D-ribitylamino)uracil from GTP: step 2/4.</text>
</comment>
<feature type="binding site" evidence="16">
    <location>
        <position position="206"/>
    </location>
    <ligand>
        <name>substrate</name>
    </ligand>
</feature>
<dbReference type="NCBIfam" id="TIGR00227">
    <property type="entry name" value="ribD_Cterm"/>
    <property type="match status" value="1"/>
</dbReference>
<dbReference type="OrthoDB" id="9800865at2"/>
<feature type="binding site" evidence="16">
    <location>
        <position position="222"/>
    </location>
    <ligand>
        <name>NADP(+)</name>
        <dbReference type="ChEBI" id="CHEBI:58349"/>
    </ligand>
</feature>
<keyword evidence="9 14" id="KW-0521">NADP</keyword>
<dbReference type="Gene3D" id="3.40.140.10">
    <property type="entry name" value="Cytidine Deaminase, domain 2"/>
    <property type="match status" value="1"/>
</dbReference>
<evidence type="ECO:0000259" key="18">
    <source>
        <dbReference type="PROSITE" id="PS51747"/>
    </source>
</evidence>
<keyword evidence="20" id="KW-1185">Reference proteome</keyword>
<evidence type="ECO:0000256" key="5">
    <source>
        <dbReference type="ARBA" id="ARBA00007417"/>
    </source>
</evidence>
<feature type="domain" description="CMP/dCMP-type deaminase" evidence="18">
    <location>
        <begin position="1"/>
        <end position="113"/>
    </location>
</feature>
<dbReference type="EMBL" id="FQXH01000005">
    <property type="protein sequence ID" value="SHG91857.1"/>
    <property type="molecule type" value="Genomic_DNA"/>
</dbReference>
<comment type="catalytic activity">
    <reaction evidence="12 14">
        <text>5-amino-6-(5-phospho-D-ribitylamino)uracil + NADP(+) = 5-amino-6-(5-phospho-D-ribosylamino)uracil + NADPH + H(+)</text>
        <dbReference type="Rhea" id="RHEA:17845"/>
        <dbReference type="ChEBI" id="CHEBI:15378"/>
        <dbReference type="ChEBI" id="CHEBI:57783"/>
        <dbReference type="ChEBI" id="CHEBI:58349"/>
        <dbReference type="ChEBI" id="CHEBI:58421"/>
        <dbReference type="ChEBI" id="CHEBI:58453"/>
        <dbReference type="EC" id="1.1.1.193"/>
    </reaction>
</comment>
<protein>
    <recommendedName>
        <fullName evidence="14">Riboflavin biosynthesis protein RibD</fullName>
    </recommendedName>
    <domain>
        <recommendedName>
            <fullName evidence="14">Diaminohydroxyphosphoribosylaminopyrimidine deaminase</fullName>
            <shortName evidence="14">DRAP deaminase</shortName>
            <ecNumber evidence="14">3.5.4.26</ecNumber>
        </recommendedName>
        <alternativeName>
            <fullName evidence="14">Riboflavin-specific deaminase</fullName>
        </alternativeName>
    </domain>
    <domain>
        <recommendedName>
            <fullName evidence="14">5-amino-6-(5-phosphoribosylamino)uracil reductase</fullName>
            <ecNumber evidence="14">1.1.1.193</ecNumber>
        </recommendedName>
        <alternativeName>
            <fullName evidence="14">HTP reductase</fullName>
        </alternativeName>
    </domain>
</protein>
<dbReference type="InterPro" id="IPR024072">
    <property type="entry name" value="DHFR-like_dom_sf"/>
</dbReference>
<dbReference type="GO" id="GO:0009231">
    <property type="term" value="P:riboflavin biosynthetic process"/>
    <property type="evidence" value="ECO:0007669"/>
    <property type="project" value="UniProtKB-UniPathway"/>
</dbReference>
<evidence type="ECO:0000256" key="7">
    <source>
        <dbReference type="ARBA" id="ARBA00022801"/>
    </source>
</evidence>
<dbReference type="PANTHER" id="PTHR38011">
    <property type="entry name" value="DIHYDROFOLATE REDUCTASE FAMILY PROTEIN (AFU_ORTHOLOGUE AFUA_8G06820)"/>
    <property type="match status" value="1"/>
</dbReference>
<feature type="binding site" evidence="16">
    <location>
        <position position="167"/>
    </location>
    <ligand>
        <name>substrate</name>
    </ligand>
</feature>
<evidence type="ECO:0000256" key="8">
    <source>
        <dbReference type="ARBA" id="ARBA00022833"/>
    </source>
</evidence>
<evidence type="ECO:0000256" key="3">
    <source>
        <dbReference type="ARBA" id="ARBA00004910"/>
    </source>
</evidence>
<dbReference type="Pfam" id="PF00383">
    <property type="entry name" value="dCMP_cyt_deam_1"/>
    <property type="match status" value="1"/>
</dbReference>
<dbReference type="NCBIfam" id="TIGR00326">
    <property type="entry name" value="eubact_ribD"/>
    <property type="match status" value="1"/>
</dbReference>
<proteinExistence type="inferred from homology"/>
<keyword evidence="8 14" id="KW-0862">Zinc</keyword>
<comment type="pathway">
    <text evidence="3 14">Cofactor biosynthesis; riboflavin biosynthesis; 5-amino-6-(D-ribitylamino)uracil from GTP: step 3/4.</text>
</comment>
<evidence type="ECO:0000313" key="20">
    <source>
        <dbReference type="Proteomes" id="UP000242520"/>
    </source>
</evidence>
<dbReference type="CDD" id="cd01284">
    <property type="entry name" value="Riboflavin_deaminase-reductase"/>
    <property type="match status" value="1"/>
</dbReference>
<dbReference type="InterPro" id="IPR004794">
    <property type="entry name" value="Eubact_RibD"/>
</dbReference>
<evidence type="ECO:0000256" key="13">
    <source>
        <dbReference type="ARBA" id="ARBA00049886"/>
    </source>
</evidence>
<evidence type="ECO:0000256" key="1">
    <source>
        <dbReference type="ARBA" id="ARBA00002151"/>
    </source>
</evidence>